<evidence type="ECO:0000313" key="2">
    <source>
        <dbReference type="Proteomes" id="UP000177565"/>
    </source>
</evidence>
<dbReference type="Proteomes" id="UP000177565">
    <property type="component" value="Unassembled WGS sequence"/>
</dbReference>
<name>A0A1G2MS79_9BACT</name>
<dbReference type="STRING" id="1802312.A3C06_01265"/>
<reference evidence="1 2" key="1">
    <citation type="journal article" date="2016" name="Nat. Commun.">
        <title>Thousands of microbial genomes shed light on interconnected biogeochemical processes in an aquifer system.</title>
        <authorList>
            <person name="Anantharaman K."/>
            <person name="Brown C.T."/>
            <person name="Hug L.A."/>
            <person name="Sharon I."/>
            <person name="Castelle C.J."/>
            <person name="Probst A.J."/>
            <person name="Thomas B.C."/>
            <person name="Singh A."/>
            <person name="Wilkins M.J."/>
            <person name="Karaoz U."/>
            <person name="Brodie E.L."/>
            <person name="Williams K.H."/>
            <person name="Hubbard S.S."/>
            <person name="Banfield J.F."/>
        </authorList>
    </citation>
    <scope>NUCLEOTIDE SEQUENCE [LARGE SCALE GENOMIC DNA]</scope>
</reference>
<proteinExistence type="predicted"/>
<dbReference type="AlphaFoldDB" id="A0A1G2MS79"/>
<sequence>MQTETQSVIRICSFPNIRPINSIEEGLRLGNCRRSYPFITDESVPLPQVKGEKALHLVYFRRTVRADEYGELLQAEGKQPCRNAPNYLLGFISQVPEDKMPKELRNKTIVAAGLDTSSRVYNEHGIQHFLCVARFGDQHRTLQFTDTHILWRSGSWIFLAEDLVP</sequence>
<gene>
    <name evidence="1" type="ORF">A3C06_01265</name>
</gene>
<accession>A0A1G2MS79</accession>
<dbReference type="EMBL" id="MHRQ01000016">
    <property type="protein sequence ID" value="OHA26757.1"/>
    <property type="molecule type" value="Genomic_DNA"/>
</dbReference>
<comment type="caution">
    <text evidence="1">The sequence shown here is derived from an EMBL/GenBank/DDBJ whole genome shotgun (WGS) entry which is preliminary data.</text>
</comment>
<organism evidence="1 2">
    <name type="scientific">Candidatus Taylorbacteria bacterium RIFCSPHIGHO2_02_FULL_46_13</name>
    <dbReference type="NCBI Taxonomy" id="1802312"/>
    <lineage>
        <taxon>Bacteria</taxon>
        <taxon>Candidatus Tayloriibacteriota</taxon>
    </lineage>
</organism>
<protein>
    <submittedName>
        <fullName evidence="1">Uncharacterized protein</fullName>
    </submittedName>
</protein>
<evidence type="ECO:0000313" key="1">
    <source>
        <dbReference type="EMBL" id="OHA26757.1"/>
    </source>
</evidence>